<comment type="similarity">
    <text evidence="2 6">Belongs to the SURF1 family.</text>
</comment>
<dbReference type="PROSITE" id="PS50895">
    <property type="entry name" value="SURF1"/>
    <property type="match status" value="1"/>
</dbReference>
<evidence type="ECO:0000256" key="4">
    <source>
        <dbReference type="ARBA" id="ARBA00022989"/>
    </source>
</evidence>
<keyword evidence="6" id="KW-1003">Cell membrane</keyword>
<dbReference type="InterPro" id="IPR045214">
    <property type="entry name" value="Surf1/Surf4"/>
</dbReference>
<name>A0A2S5TB14_9GAMM</name>
<dbReference type="PANTHER" id="PTHR23427">
    <property type="entry name" value="SURFEIT LOCUS PROTEIN"/>
    <property type="match status" value="1"/>
</dbReference>
<dbReference type="Proteomes" id="UP000238220">
    <property type="component" value="Unassembled WGS sequence"/>
</dbReference>
<reference evidence="7 8" key="1">
    <citation type="submission" date="2018-02" db="EMBL/GenBank/DDBJ databases">
        <title>Genome sequencing of Solimonas sp. HR-BB.</title>
        <authorList>
            <person name="Lee Y."/>
            <person name="Jeon C.O."/>
        </authorList>
    </citation>
    <scope>NUCLEOTIDE SEQUENCE [LARGE SCALE GENOMIC DNA]</scope>
    <source>
        <strain evidence="7 8">HR-BB</strain>
    </source>
</reference>
<evidence type="ECO:0000256" key="1">
    <source>
        <dbReference type="ARBA" id="ARBA00004370"/>
    </source>
</evidence>
<evidence type="ECO:0000313" key="8">
    <source>
        <dbReference type="Proteomes" id="UP000238220"/>
    </source>
</evidence>
<evidence type="ECO:0000313" key="7">
    <source>
        <dbReference type="EMBL" id="PPE72155.1"/>
    </source>
</evidence>
<evidence type="ECO:0000256" key="3">
    <source>
        <dbReference type="ARBA" id="ARBA00022692"/>
    </source>
</evidence>
<feature type="transmembrane region" description="Helical" evidence="6">
    <location>
        <begin position="9"/>
        <end position="30"/>
    </location>
</feature>
<dbReference type="CDD" id="cd06662">
    <property type="entry name" value="SURF1"/>
    <property type="match status" value="1"/>
</dbReference>
<evidence type="ECO:0000256" key="5">
    <source>
        <dbReference type="ARBA" id="ARBA00023136"/>
    </source>
</evidence>
<proteinExistence type="inferred from homology"/>
<keyword evidence="5 6" id="KW-0472">Membrane</keyword>
<keyword evidence="8" id="KW-1185">Reference proteome</keyword>
<dbReference type="InterPro" id="IPR002994">
    <property type="entry name" value="Surf1/Shy1"/>
</dbReference>
<comment type="caution">
    <text evidence="7">The sequence shown here is derived from an EMBL/GenBank/DDBJ whole genome shotgun (WGS) entry which is preliminary data.</text>
</comment>
<dbReference type="GO" id="GO:0005886">
    <property type="term" value="C:plasma membrane"/>
    <property type="evidence" value="ECO:0007669"/>
    <property type="project" value="UniProtKB-SubCell"/>
</dbReference>
<evidence type="ECO:0000256" key="2">
    <source>
        <dbReference type="ARBA" id="ARBA00007165"/>
    </source>
</evidence>
<dbReference type="AlphaFoldDB" id="A0A2S5TB14"/>
<dbReference type="EMBL" id="PSNW01000015">
    <property type="protein sequence ID" value="PPE72155.1"/>
    <property type="molecule type" value="Genomic_DNA"/>
</dbReference>
<dbReference type="RefSeq" id="WP_104232115.1">
    <property type="nucleotide sequence ID" value="NZ_PSNW01000015.1"/>
</dbReference>
<comment type="subcellular location">
    <subcellularLocation>
        <location evidence="6">Cell membrane</location>
        <topology evidence="6">Multi-pass membrane protein</topology>
    </subcellularLocation>
    <subcellularLocation>
        <location evidence="1">Membrane</location>
    </subcellularLocation>
</comment>
<dbReference type="PANTHER" id="PTHR23427:SF2">
    <property type="entry name" value="SURFEIT LOCUS PROTEIN 1"/>
    <property type="match status" value="1"/>
</dbReference>
<dbReference type="Pfam" id="PF02104">
    <property type="entry name" value="SURF1"/>
    <property type="match status" value="1"/>
</dbReference>
<accession>A0A2S5TB14</accession>
<evidence type="ECO:0000256" key="6">
    <source>
        <dbReference type="RuleBase" id="RU363076"/>
    </source>
</evidence>
<sequence>MKYSFRPPWWAWLATAALCALMINLGLWQYHRGQAKEALMQAYAEAASGAATPFDPAEPPRAEAMLRRSLAGEYLGPRQLLLDNQGSRRRAGYHAWTPLRLADGDLVMVDRGWLPAHPDRSRLPVLDVPAGKQAVEGFWRPLPRPGLRMASDNCAGRPFPRVVQYPTAEDLVCLYPGERVAPGLLLLAPEVPGGYEREWNIGVEVPPQKHYGYALQWFAFTATLLVLFIRLNLKRRP</sequence>
<keyword evidence="4 6" id="KW-1133">Transmembrane helix</keyword>
<organism evidence="7 8">
    <name type="scientific">Solimonas fluminis</name>
    <dbReference type="NCBI Taxonomy" id="2086571"/>
    <lineage>
        <taxon>Bacteria</taxon>
        <taxon>Pseudomonadati</taxon>
        <taxon>Pseudomonadota</taxon>
        <taxon>Gammaproteobacteria</taxon>
        <taxon>Nevskiales</taxon>
        <taxon>Nevskiaceae</taxon>
        <taxon>Solimonas</taxon>
    </lineage>
</organism>
<protein>
    <recommendedName>
        <fullName evidence="6">SURF1-like protein</fullName>
    </recommendedName>
</protein>
<gene>
    <name evidence="7" type="ORF">C3942_19860</name>
</gene>
<keyword evidence="3 6" id="KW-0812">Transmembrane</keyword>
<dbReference type="OrthoDB" id="9789940at2"/>
<feature type="transmembrane region" description="Helical" evidence="6">
    <location>
        <begin position="214"/>
        <end position="233"/>
    </location>
</feature>